<dbReference type="EMBL" id="FQYX01000004">
    <property type="protein sequence ID" value="SHI66231.1"/>
    <property type="molecule type" value="Genomic_DNA"/>
</dbReference>
<dbReference type="AlphaFoldDB" id="A0A1M6CZD9"/>
<dbReference type="Gene3D" id="2.40.420.20">
    <property type="match status" value="1"/>
</dbReference>
<dbReference type="GO" id="GO:0022857">
    <property type="term" value="F:transmembrane transporter activity"/>
    <property type="evidence" value="ECO:0007669"/>
    <property type="project" value="InterPro"/>
</dbReference>
<comment type="similarity">
    <text evidence="1">Belongs to the membrane fusion protein (MFP) (TC 8.A.1) family.</text>
</comment>
<dbReference type="PANTHER" id="PTHR30158">
    <property type="entry name" value="ACRA/E-RELATED COMPONENT OF DRUG EFFLUX TRANSPORTER"/>
    <property type="match status" value="1"/>
</dbReference>
<feature type="chain" id="PRO_5012093267" evidence="2">
    <location>
        <begin position="24"/>
        <end position="369"/>
    </location>
</feature>
<dbReference type="RefSeq" id="WP_072763340.1">
    <property type="nucleotide sequence ID" value="NZ_FQYX01000004.1"/>
</dbReference>
<dbReference type="OrthoDB" id="9801814at2"/>
<dbReference type="InterPro" id="IPR058626">
    <property type="entry name" value="MdtA-like_b-barrel"/>
</dbReference>
<dbReference type="PANTHER" id="PTHR30158:SF23">
    <property type="entry name" value="MULTIDRUG RESISTANCE PROTEIN MEXA"/>
    <property type="match status" value="1"/>
</dbReference>
<dbReference type="NCBIfam" id="TIGR01730">
    <property type="entry name" value="RND_mfp"/>
    <property type="match status" value="1"/>
</dbReference>
<feature type="domain" description="Multidrug resistance protein MdtA-like beta-barrel" evidence="4">
    <location>
        <begin position="215"/>
        <end position="271"/>
    </location>
</feature>
<evidence type="ECO:0000313" key="6">
    <source>
        <dbReference type="Proteomes" id="UP000184231"/>
    </source>
</evidence>
<proteinExistence type="inferred from homology"/>
<dbReference type="InterPro" id="IPR058625">
    <property type="entry name" value="MdtA-like_BSH"/>
</dbReference>
<protein>
    <submittedName>
        <fullName evidence="5">Membrane fusion protein, multidrug efflux system</fullName>
    </submittedName>
</protein>
<reference evidence="5 6" key="1">
    <citation type="submission" date="2016-11" db="EMBL/GenBank/DDBJ databases">
        <authorList>
            <person name="Jaros S."/>
            <person name="Januszkiewicz K."/>
            <person name="Wedrychowicz H."/>
        </authorList>
    </citation>
    <scope>NUCLEOTIDE SEQUENCE [LARGE SCALE GENOMIC DNA]</scope>
    <source>
        <strain evidence="5 6">CGMCC 1.8863</strain>
    </source>
</reference>
<sequence>MKKVFFLLVPICFSLLHSCGEVAATPKGPSAMSLPTVKVEKRSVNNLSKYPASIEGMINSKVRAKVSGYIQEVLIDEGQQVKKGQLLFTLETQSLSQDASAAKARINVAQLEVDKLRPLVAKNIISQVQLETAKANLEQAKSNYQSIAANIGYANIISPVDGVVGAVPYRKGNLVSAQDAVPLTTISSIENVYAFFSMNEKELIKFLRETDGKTQEEKARNLPEVQLLLADGSLYEHSGKIETITGEVNPATGTVKFRATFPNQTGLLRNGSSGTIILPSEMNDVLVVPSLSTYEQQGKKFVYLVEGDTLVPRAVTLLAEVDGISVVEGIEEGQQILAKGLGKVKAGTQIVPELTSFDEIINSFNTVFK</sequence>
<evidence type="ECO:0000256" key="1">
    <source>
        <dbReference type="ARBA" id="ARBA00009477"/>
    </source>
</evidence>
<dbReference type="Pfam" id="PF25944">
    <property type="entry name" value="Beta-barrel_RND"/>
    <property type="match status" value="1"/>
</dbReference>
<dbReference type="Gene3D" id="2.40.30.170">
    <property type="match status" value="1"/>
</dbReference>
<name>A0A1M6CZD9_9FLAO</name>
<dbReference type="Gene3D" id="1.10.287.470">
    <property type="entry name" value="Helix hairpin bin"/>
    <property type="match status" value="1"/>
</dbReference>
<evidence type="ECO:0000313" key="5">
    <source>
        <dbReference type="EMBL" id="SHI66231.1"/>
    </source>
</evidence>
<dbReference type="GO" id="GO:0005886">
    <property type="term" value="C:plasma membrane"/>
    <property type="evidence" value="ECO:0007669"/>
    <property type="project" value="TreeGrafter"/>
</dbReference>
<keyword evidence="6" id="KW-1185">Reference proteome</keyword>
<dbReference type="Gene3D" id="2.40.50.100">
    <property type="match status" value="1"/>
</dbReference>
<feature type="signal peptide" evidence="2">
    <location>
        <begin position="1"/>
        <end position="23"/>
    </location>
</feature>
<evidence type="ECO:0000259" key="3">
    <source>
        <dbReference type="Pfam" id="PF25917"/>
    </source>
</evidence>
<accession>A0A1M6CZD9</accession>
<dbReference type="Proteomes" id="UP000184231">
    <property type="component" value="Unassembled WGS sequence"/>
</dbReference>
<keyword evidence="2" id="KW-0732">Signal</keyword>
<dbReference type="InterPro" id="IPR006143">
    <property type="entry name" value="RND_pump_MFP"/>
</dbReference>
<dbReference type="PRINTS" id="PR01490">
    <property type="entry name" value="RTXTOXIND"/>
</dbReference>
<dbReference type="GO" id="GO:0046677">
    <property type="term" value="P:response to antibiotic"/>
    <property type="evidence" value="ECO:0007669"/>
    <property type="project" value="TreeGrafter"/>
</dbReference>
<evidence type="ECO:0000256" key="2">
    <source>
        <dbReference type="SAM" id="SignalP"/>
    </source>
</evidence>
<dbReference type="Pfam" id="PF25917">
    <property type="entry name" value="BSH_RND"/>
    <property type="match status" value="1"/>
</dbReference>
<feature type="domain" description="Multidrug resistance protein MdtA-like barrel-sandwich hybrid" evidence="3">
    <location>
        <begin position="61"/>
        <end position="186"/>
    </location>
</feature>
<gene>
    <name evidence="5" type="ORF">SAMN04487911_104106</name>
</gene>
<dbReference type="STRING" id="558155.SAMN04487911_104106"/>
<dbReference type="GO" id="GO:0030313">
    <property type="term" value="C:cell envelope"/>
    <property type="evidence" value="ECO:0007669"/>
    <property type="project" value="UniProtKB-SubCell"/>
</dbReference>
<dbReference type="SUPFAM" id="SSF111369">
    <property type="entry name" value="HlyD-like secretion proteins"/>
    <property type="match status" value="1"/>
</dbReference>
<organism evidence="5 6">
    <name type="scientific">Arenibacter nanhaiticus</name>
    <dbReference type="NCBI Taxonomy" id="558155"/>
    <lineage>
        <taxon>Bacteria</taxon>
        <taxon>Pseudomonadati</taxon>
        <taxon>Bacteroidota</taxon>
        <taxon>Flavobacteriia</taxon>
        <taxon>Flavobacteriales</taxon>
        <taxon>Flavobacteriaceae</taxon>
        <taxon>Arenibacter</taxon>
    </lineage>
</organism>
<evidence type="ECO:0000259" key="4">
    <source>
        <dbReference type="Pfam" id="PF25944"/>
    </source>
</evidence>